<dbReference type="PANTHER" id="PTHR22762">
    <property type="entry name" value="ALPHA-GLUCOSIDASE"/>
    <property type="match status" value="1"/>
</dbReference>
<dbReference type="STRING" id="1353952.A0A165IZQ0"/>
<dbReference type="GO" id="GO:0006491">
    <property type="term" value="P:N-glycan processing"/>
    <property type="evidence" value="ECO:0007669"/>
    <property type="project" value="TreeGrafter"/>
</dbReference>
<dbReference type="InterPro" id="IPR013780">
    <property type="entry name" value="Glyco_hydro_b"/>
</dbReference>
<dbReference type="GO" id="GO:0090599">
    <property type="term" value="F:alpha-glucosidase activity"/>
    <property type="evidence" value="ECO:0007669"/>
    <property type="project" value="TreeGrafter"/>
</dbReference>
<evidence type="ECO:0000256" key="5">
    <source>
        <dbReference type="ARBA" id="ARBA00022801"/>
    </source>
</evidence>
<dbReference type="SUPFAM" id="SSF51445">
    <property type="entry name" value="(Trans)glycosidases"/>
    <property type="match status" value="1"/>
</dbReference>
<evidence type="ECO:0000313" key="17">
    <source>
        <dbReference type="Proteomes" id="UP000076842"/>
    </source>
</evidence>
<dbReference type="InterPro" id="IPR033403">
    <property type="entry name" value="DUF5110"/>
</dbReference>
<protein>
    <recommendedName>
        <fullName evidence="9">Glucosidase II subunit alpha</fullName>
    </recommendedName>
</protein>
<comment type="pathway">
    <text evidence="2">Glycan metabolism; N-glycan metabolism.</text>
</comment>
<keyword evidence="8 10" id="KW-0326">Glycosidase</keyword>
<dbReference type="InterPro" id="IPR000322">
    <property type="entry name" value="Glyco_hydro_31_TIM"/>
</dbReference>
<feature type="domain" description="Glycoside hydrolase family 31 N-terminal" evidence="13">
    <location>
        <begin position="90"/>
        <end position="338"/>
    </location>
</feature>
<dbReference type="GO" id="GO:0005975">
    <property type="term" value="P:carbohydrate metabolic process"/>
    <property type="evidence" value="ECO:0007669"/>
    <property type="project" value="InterPro"/>
</dbReference>
<dbReference type="Gene3D" id="3.20.20.80">
    <property type="entry name" value="Glycosidases"/>
    <property type="match status" value="1"/>
</dbReference>
<dbReference type="FunCoup" id="A0A165IZQ0">
    <property type="interactions" value="438"/>
</dbReference>
<dbReference type="Gene3D" id="2.60.40.1760">
    <property type="entry name" value="glycosyl hydrolase (family 31)"/>
    <property type="match status" value="1"/>
</dbReference>
<evidence type="ECO:0000256" key="9">
    <source>
        <dbReference type="ARBA" id="ARBA00042895"/>
    </source>
</evidence>
<dbReference type="SUPFAM" id="SSF74650">
    <property type="entry name" value="Galactose mutarotase-like"/>
    <property type="match status" value="1"/>
</dbReference>
<feature type="domain" description="DUF5110" evidence="14">
    <location>
        <begin position="836"/>
        <end position="882"/>
    </location>
</feature>
<reference evidence="16 17" key="1">
    <citation type="journal article" date="2016" name="Mol. Biol. Evol.">
        <title>Comparative Genomics of Early-Diverging Mushroom-Forming Fungi Provides Insights into the Origins of Lignocellulose Decay Capabilities.</title>
        <authorList>
            <person name="Nagy L.G."/>
            <person name="Riley R."/>
            <person name="Tritt A."/>
            <person name="Adam C."/>
            <person name="Daum C."/>
            <person name="Floudas D."/>
            <person name="Sun H."/>
            <person name="Yadav J.S."/>
            <person name="Pangilinan J."/>
            <person name="Larsson K.H."/>
            <person name="Matsuura K."/>
            <person name="Barry K."/>
            <person name="Labutti K."/>
            <person name="Kuo R."/>
            <person name="Ohm R.A."/>
            <person name="Bhattacharya S.S."/>
            <person name="Shirouzu T."/>
            <person name="Yoshinaga Y."/>
            <person name="Martin F.M."/>
            <person name="Grigoriev I.V."/>
            <person name="Hibbett D.S."/>
        </authorList>
    </citation>
    <scope>NUCLEOTIDE SEQUENCE [LARGE SCALE GENOMIC DNA]</scope>
    <source>
        <strain evidence="16 17">HHB12733</strain>
    </source>
</reference>
<feature type="domain" description="Glycosyl hydrolase family 31 C-terminal" evidence="15">
    <location>
        <begin position="727"/>
        <end position="817"/>
    </location>
</feature>
<feature type="domain" description="Glycoside hydrolase family 31 TIM barrel" evidence="12">
    <location>
        <begin position="386"/>
        <end position="719"/>
    </location>
</feature>
<feature type="chain" id="PRO_5007859659" description="Glucosidase II subunit alpha" evidence="11">
    <location>
        <begin position="23"/>
        <end position="988"/>
    </location>
</feature>
<dbReference type="GO" id="GO:0030246">
    <property type="term" value="F:carbohydrate binding"/>
    <property type="evidence" value="ECO:0007669"/>
    <property type="project" value="InterPro"/>
</dbReference>
<dbReference type="GO" id="GO:0017177">
    <property type="term" value="C:glucosidase II complex"/>
    <property type="evidence" value="ECO:0007669"/>
    <property type="project" value="TreeGrafter"/>
</dbReference>
<dbReference type="InterPro" id="IPR017853">
    <property type="entry name" value="GH"/>
</dbReference>
<organism evidence="16 17">
    <name type="scientific">Calocera cornea HHB12733</name>
    <dbReference type="NCBI Taxonomy" id="1353952"/>
    <lineage>
        <taxon>Eukaryota</taxon>
        <taxon>Fungi</taxon>
        <taxon>Dikarya</taxon>
        <taxon>Basidiomycota</taxon>
        <taxon>Agaricomycotina</taxon>
        <taxon>Dacrymycetes</taxon>
        <taxon>Dacrymycetales</taxon>
        <taxon>Dacrymycetaceae</taxon>
        <taxon>Calocera</taxon>
    </lineage>
</organism>
<dbReference type="InterPro" id="IPR025887">
    <property type="entry name" value="Glyco_hydro_31_N_dom"/>
</dbReference>
<dbReference type="PROSITE" id="PS00129">
    <property type="entry name" value="GLYCOSYL_HYDROL_F31_1"/>
    <property type="match status" value="1"/>
</dbReference>
<evidence type="ECO:0000313" key="16">
    <source>
        <dbReference type="EMBL" id="KZT61179.1"/>
    </source>
</evidence>
<comment type="subcellular location">
    <subcellularLocation>
        <location evidence="1">Endoplasmic reticulum</location>
    </subcellularLocation>
</comment>
<evidence type="ECO:0000256" key="7">
    <source>
        <dbReference type="ARBA" id="ARBA00023180"/>
    </source>
</evidence>
<name>A0A165IZQ0_9BASI</name>
<keyword evidence="5 10" id="KW-0378">Hydrolase</keyword>
<evidence type="ECO:0000256" key="11">
    <source>
        <dbReference type="SAM" id="SignalP"/>
    </source>
</evidence>
<dbReference type="CDD" id="cd14752">
    <property type="entry name" value="GH31_N"/>
    <property type="match status" value="1"/>
</dbReference>
<dbReference type="PANTHER" id="PTHR22762:SF54">
    <property type="entry name" value="BCDNA.GH04962"/>
    <property type="match status" value="1"/>
</dbReference>
<comment type="similarity">
    <text evidence="3 10">Belongs to the glycosyl hydrolase 31 family.</text>
</comment>
<dbReference type="Proteomes" id="UP000076842">
    <property type="component" value="Unassembled WGS sequence"/>
</dbReference>
<evidence type="ECO:0000256" key="10">
    <source>
        <dbReference type="RuleBase" id="RU361185"/>
    </source>
</evidence>
<dbReference type="Pfam" id="PF17137">
    <property type="entry name" value="DUF5110"/>
    <property type="match status" value="1"/>
</dbReference>
<proteinExistence type="inferred from homology"/>
<evidence type="ECO:0000256" key="8">
    <source>
        <dbReference type="ARBA" id="ARBA00023295"/>
    </source>
</evidence>
<dbReference type="Pfam" id="PF13802">
    <property type="entry name" value="Gal_mutarotas_2"/>
    <property type="match status" value="1"/>
</dbReference>
<evidence type="ECO:0000259" key="12">
    <source>
        <dbReference type="Pfam" id="PF01055"/>
    </source>
</evidence>
<keyword evidence="6" id="KW-0256">Endoplasmic reticulum</keyword>
<evidence type="ECO:0000256" key="2">
    <source>
        <dbReference type="ARBA" id="ARBA00004833"/>
    </source>
</evidence>
<keyword evidence="7" id="KW-0325">Glycoprotein</keyword>
<dbReference type="InParanoid" id="A0A165IZQ0"/>
<dbReference type="SUPFAM" id="SSF51011">
    <property type="entry name" value="Glycosyl hydrolase domain"/>
    <property type="match status" value="1"/>
</dbReference>
<evidence type="ECO:0000259" key="13">
    <source>
        <dbReference type="Pfam" id="PF13802"/>
    </source>
</evidence>
<dbReference type="InterPro" id="IPR030458">
    <property type="entry name" value="Glyco_hydro_31_AS"/>
</dbReference>
<dbReference type="InterPro" id="IPR048395">
    <property type="entry name" value="Glyco_hydro_31_C"/>
</dbReference>
<dbReference type="Pfam" id="PF01055">
    <property type="entry name" value="Glyco_hydro_31_2nd"/>
    <property type="match status" value="1"/>
</dbReference>
<evidence type="ECO:0000256" key="3">
    <source>
        <dbReference type="ARBA" id="ARBA00007806"/>
    </source>
</evidence>
<accession>A0A165IZQ0</accession>
<evidence type="ECO:0000256" key="4">
    <source>
        <dbReference type="ARBA" id="ARBA00022729"/>
    </source>
</evidence>
<dbReference type="CDD" id="cd06603">
    <property type="entry name" value="GH31_GANC_GANAB_alpha"/>
    <property type="match status" value="1"/>
</dbReference>
<dbReference type="InterPro" id="IPR011013">
    <property type="entry name" value="Gal_mutarotase_sf_dom"/>
</dbReference>
<dbReference type="Pfam" id="PF21365">
    <property type="entry name" value="Glyco_hydro_31_3rd"/>
    <property type="match status" value="1"/>
</dbReference>
<evidence type="ECO:0000259" key="15">
    <source>
        <dbReference type="Pfam" id="PF21365"/>
    </source>
</evidence>
<evidence type="ECO:0000259" key="14">
    <source>
        <dbReference type="Pfam" id="PF17137"/>
    </source>
</evidence>
<dbReference type="AlphaFoldDB" id="A0A165IZQ0"/>
<gene>
    <name evidence="16" type="ORF">CALCODRAFT_464574</name>
</gene>
<dbReference type="Gene3D" id="2.60.40.1180">
    <property type="entry name" value="Golgi alpha-mannosidase II"/>
    <property type="match status" value="2"/>
</dbReference>
<keyword evidence="4 11" id="KW-0732">Signal</keyword>
<keyword evidence="17" id="KW-1185">Reference proteome</keyword>
<evidence type="ECO:0000256" key="6">
    <source>
        <dbReference type="ARBA" id="ARBA00022824"/>
    </source>
</evidence>
<sequence>MTFAVVALALLALVALLPPAHAVKSHDFKTCAQSAFCRRGRALAARAADAGDAWQSPYSLLHDGLDIDSAGSTLRGRVHSALYPHISFSLHVHVLPDGLFRISMDQVDGLRKRYDEAARWALHRDPPLGTAKWSRGERHIIARSTTSEGGEVELHIQYAPLRISLWQDGKETVSLNGRGLLHMEHFRVKEDAPAPVPVPAVDPAPPSGEQAVLEPPAPAQRPTAWFEGAEEDGYWSESFGGHTDSKPKGPESLSLDITFPHAQHVYGIPEHAAPLSLPTTQPPGNAYTEPYRLYNLDVFEYLPDSPMALYGSIPLMHAHSAAGTVAVLFLTGAETWIDVARPERGAGAGMSTHWVTESGILDLFLLPGPSPAALFKQYTALTGPSALPQLFALGYHQCRWNYISSRDVLDVQRRFDDARMPLDVTWLDVEYAEEKKYFVWDKANFPDPRAMLAAVAEPRRKMVAIVDPHLKKTASYFVYTQAQQRDVLIKKSNGQEYEGWCWPGASAYADFFHPDSWAWWRGLFRLGDAKEGEGWTDSTKDLFIWNDMNEPSVFNGPEITMPKDNLHHGGWEHRDVHNINGMLFQKQTALALTEREHPAKRPFVLSRSFYPGSQKYGAVWTGDNGGTWAHMKVGIPMTLTLAVTGMSFAGADVGGFFGNPSPEMLTRWYQLGIFATFFRGHAHIDTKRREPYLLEDPYRSIVRDALELRYAMLPVWYTLMHEASVSGTPPIRPHYVVFPKHEGGFAIDDQFYIGDAMLVKPVTDAGVTETAVYLPEDQVYYSYSDYTLHRGSASGTHITVASPLDTIPLFYRGGHIVPLRLRPRRSSPLMAHDPFTLVVALSTKRTAQGELYLDDGESFAYQQGELVWRQFTATKAGKKGIRIASLDKVPTHPTETVYDVDLSSKYSAQNEYAKSIEDVRVERIVVLGLSAAPSTVHAVSGSAKVALEFKWTKGSHAEGKKNQEGVASVLVVKDPGVGITKDWEIVIE</sequence>
<dbReference type="OrthoDB" id="3237269at2759"/>
<evidence type="ECO:0000256" key="1">
    <source>
        <dbReference type="ARBA" id="ARBA00004240"/>
    </source>
</evidence>
<dbReference type="EMBL" id="KV423925">
    <property type="protein sequence ID" value="KZT61179.1"/>
    <property type="molecule type" value="Genomic_DNA"/>
</dbReference>
<feature type="signal peptide" evidence="11">
    <location>
        <begin position="1"/>
        <end position="22"/>
    </location>
</feature>